<dbReference type="EnsemblPlants" id="Pp3c2_2526V3.2">
    <property type="protein sequence ID" value="Pp3c2_2526V3.2"/>
    <property type="gene ID" value="Pp3c2_2526"/>
</dbReference>
<proteinExistence type="predicted"/>
<evidence type="ECO:0000313" key="2">
    <source>
        <dbReference type="EnsemblPlants" id="Pp3c2_2526V3.2"/>
    </source>
</evidence>
<reference evidence="2" key="3">
    <citation type="submission" date="2020-12" db="UniProtKB">
        <authorList>
            <consortium name="EnsemblPlants"/>
        </authorList>
    </citation>
    <scope>IDENTIFICATION</scope>
</reference>
<reference evidence="2 3" key="2">
    <citation type="journal article" date="2018" name="Plant J.">
        <title>The Physcomitrella patens chromosome-scale assembly reveals moss genome structure and evolution.</title>
        <authorList>
            <person name="Lang D."/>
            <person name="Ullrich K.K."/>
            <person name="Murat F."/>
            <person name="Fuchs J."/>
            <person name="Jenkins J."/>
            <person name="Haas F.B."/>
            <person name="Piednoel M."/>
            <person name="Gundlach H."/>
            <person name="Van Bel M."/>
            <person name="Meyberg R."/>
            <person name="Vives C."/>
            <person name="Morata J."/>
            <person name="Symeonidi A."/>
            <person name="Hiss M."/>
            <person name="Muchero W."/>
            <person name="Kamisugi Y."/>
            <person name="Saleh O."/>
            <person name="Blanc G."/>
            <person name="Decker E.L."/>
            <person name="van Gessel N."/>
            <person name="Grimwood J."/>
            <person name="Hayes R.D."/>
            <person name="Graham S.W."/>
            <person name="Gunter L.E."/>
            <person name="McDaniel S.F."/>
            <person name="Hoernstein S.N.W."/>
            <person name="Larsson A."/>
            <person name="Li F.W."/>
            <person name="Perroud P.F."/>
            <person name="Phillips J."/>
            <person name="Ranjan P."/>
            <person name="Rokshar D.S."/>
            <person name="Rothfels C.J."/>
            <person name="Schneider L."/>
            <person name="Shu S."/>
            <person name="Stevenson D.W."/>
            <person name="Thummler F."/>
            <person name="Tillich M."/>
            <person name="Villarreal Aguilar J.C."/>
            <person name="Widiez T."/>
            <person name="Wong G.K."/>
            <person name="Wymore A."/>
            <person name="Zhang Y."/>
            <person name="Zimmer A.D."/>
            <person name="Quatrano R.S."/>
            <person name="Mayer K.F.X."/>
            <person name="Goodstein D."/>
            <person name="Casacuberta J.M."/>
            <person name="Vandepoele K."/>
            <person name="Reski R."/>
            <person name="Cuming A.C."/>
            <person name="Tuskan G.A."/>
            <person name="Maumus F."/>
            <person name="Salse J."/>
            <person name="Schmutz J."/>
            <person name="Rensing S.A."/>
        </authorList>
    </citation>
    <scope>NUCLEOTIDE SEQUENCE [LARGE SCALE GENOMIC DNA]</scope>
    <source>
        <strain evidence="2 3">cv. Gransden 2004</strain>
    </source>
</reference>
<evidence type="ECO:0000313" key="3">
    <source>
        <dbReference type="Proteomes" id="UP000006727"/>
    </source>
</evidence>
<keyword evidence="3" id="KW-1185">Reference proteome</keyword>
<dbReference type="AlphaFoldDB" id="A0A7I4DCS1"/>
<organism evidence="2 3">
    <name type="scientific">Physcomitrium patens</name>
    <name type="common">Spreading-leaved earth moss</name>
    <name type="synonym">Physcomitrella patens</name>
    <dbReference type="NCBI Taxonomy" id="3218"/>
    <lineage>
        <taxon>Eukaryota</taxon>
        <taxon>Viridiplantae</taxon>
        <taxon>Streptophyta</taxon>
        <taxon>Embryophyta</taxon>
        <taxon>Bryophyta</taxon>
        <taxon>Bryophytina</taxon>
        <taxon>Bryopsida</taxon>
        <taxon>Funariidae</taxon>
        <taxon>Funariales</taxon>
        <taxon>Funariaceae</taxon>
        <taxon>Physcomitrium</taxon>
    </lineage>
</organism>
<reference evidence="2 3" key="1">
    <citation type="journal article" date="2008" name="Science">
        <title>The Physcomitrella genome reveals evolutionary insights into the conquest of land by plants.</title>
        <authorList>
            <person name="Rensing S."/>
            <person name="Lang D."/>
            <person name="Zimmer A."/>
            <person name="Terry A."/>
            <person name="Salamov A."/>
            <person name="Shapiro H."/>
            <person name="Nishiyama T."/>
            <person name="Perroud P.-F."/>
            <person name="Lindquist E."/>
            <person name="Kamisugi Y."/>
            <person name="Tanahashi T."/>
            <person name="Sakakibara K."/>
            <person name="Fujita T."/>
            <person name="Oishi K."/>
            <person name="Shin-I T."/>
            <person name="Kuroki Y."/>
            <person name="Toyoda A."/>
            <person name="Suzuki Y."/>
            <person name="Hashimoto A."/>
            <person name="Yamaguchi K."/>
            <person name="Sugano A."/>
            <person name="Kohara Y."/>
            <person name="Fujiyama A."/>
            <person name="Anterola A."/>
            <person name="Aoki S."/>
            <person name="Ashton N."/>
            <person name="Barbazuk W.B."/>
            <person name="Barker E."/>
            <person name="Bennetzen J."/>
            <person name="Bezanilla M."/>
            <person name="Blankenship R."/>
            <person name="Cho S.H."/>
            <person name="Dutcher S."/>
            <person name="Estelle M."/>
            <person name="Fawcett J.A."/>
            <person name="Gundlach H."/>
            <person name="Hanada K."/>
            <person name="Heyl A."/>
            <person name="Hicks K.A."/>
            <person name="Hugh J."/>
            <person name="Lohr M."/>
            <person name="Mayer K."/>
            <person name="Melkozernov A."/>
            <person name="Murata T."/>
            <person name="Nelson D."/>
            <person name="Pils B."/>
            <person name="Prigge M."/>
            <person name="Reiss B."/>
            <person name="Renner T."/>
            <person name="Rombauts S."/>
            <person name="Rushton P."/>
            <person name="Sanderfoot A."/>
            <person name="Schween G."/>
            <person name="Shiu S.-H."/>
            <person name="Stueber K."/>
            <person name="Theodoulou F.L."/>
            <person name="Tu H."/>
            <person name="Van de Peer Y."/>
            <person name="Verrier P.J."/>
            <person name="Waters E."/>
            <person name="Wood A."/>
            <person name="Yang L."/>
            <person name="Cove D."/>
            <person name="Cuming A."/>
            <person name="Hasebe M."/>
            <person name="Lucas S."/>
            <person name="Mishler D.B."/>
            <person name="Reski R."/>
            <person name="Grigoriev I."/>
            <person name="Quatrano R.S."/>
            <person name="Boore J.L."/>
        </authorList>
    </citation>
    <scope>NUCLEOTIDE SEQUENCE [LARGE SCALE GENOMIC DNA]</scope>
    <source>
        <strain evidence="2 3">cv. Gransden 2004</strain>
    </source>
</reference>
<evidence type="ECO:0000256" key="1">
    <source>
        <dbReference type="SAM" id="MobiDB-lite"/>
    </source>
</evidence>
<dbReference type="Gramene" id="Pp3c2_2526V3.2">
    <property type="protein sequence ID" value="Pp3c2_2526V3.2"/>
    <property type="gene ID" value="Pp3c2_2526"/>
</dbReference>
<sequence length="482" mass="53696">MGPIMAHSIGSIREMVRKYREELSWLAVRNGNRVFSSEEDFNGGTKPVNDTRPFPAHKYCWNAIQNAARSSMQEMDDFANFQDLDRRATEVLRRSQQVLEGEHTCKSSVALTRKSGFHTSGIQTSNLPGTRLCSPHSLETRERRNRKSHRCTGDVVTRNFEEIEKILGECNLIMEQNSSSNEDTKHLEQVSAREMAASRAANAFLKKGAGHCSALATERMLESATALAEVGADLTCRNLVNISDGLTGSADPACHLPTFNTRKQYGWQTTELSSLQSSVLCHESMICDISVPETSRATSAKLPVMNEVKTACSDVRWLSKSEHLHSEKFSVSSKQANNGDWESLERINFGNVYLGGTNANGRLLTGSRSDRTTTERQRPNVVDCQHPYSMRKTSIKNYPKYNNSCSTQIPLSHAGSFWQGAGGYDPDMSGRKRASLRSSSSEHQFKASCEGRWAYPPQPYLSQNSSMSPVASEFVRPQLQVF</sequence>
<protein>
    <submittedName>
        <fullName evidence="2">Uncharacterized protein</fullName>
    </submittedName>
</protein>
<dbReference type="Proteomes" id="UP000006727">
    <property type="component" value="Chromosome 2"/>
</dbReference>
<accession>A0A7I4DCS1</accession>
<name>A0A7I4DCS1_PHYPA</name>
<dbReference type="EMBL" id="ABEU02000002">
    <property type="status" value="NOT_ANNOTATED_CDS"/>
    <property type="molecule type" value="Genomic_DNA"/>
</dbReference>
<feature type="region of interest" description="Disordered" evidence="1">
    <location>
        <begin position="126"/>
        <end position="145"/>
    </location>
</feature>